<reference evidence="22 23" key="1">
    <citation type="submission" date="2016-01" db="EMBL/GenBank/DDBJ databases">
        <title>Genome sequence of the yeast Holleya sinecauda.</title>
        <authorList>
            <person name="Dietrich F.S."/>
        </authorList>
    </citation>
    <scope>NUCLEOTIDE SEQUENCE [LARGE SCALE GENOMIC DNA]</scope>
    <source>
        <strain evidence="22 23">ATCC 58844</strain>
    </source>
</reference>
<keyword evidence="14 18" id="KW-0779">Telomere</keyword>
<dbReference type="PROSITE" id="PS51190">
    <property type="entry name" value="FATC"/>
    <property type="match status" value="1"/>
</dbReference>
<dbReference type="InterPro" id="IPR011009">
    <property type="entry name" value="Kinase-like_dom_sf"/>
</dbReference>
<evidence type="ECO:0000259" key="19">
    <source>
        <dbReference type="PROSITE" id="PS50290"/>
    </source>
</evidence>
<dbReference type="InterPro" id="IPR021668">
    <property type="entry name" value="TAN"/>
</dbReference>
<dbReference type="OrthoDB" id="381190at2759"/>
<protein>
    <recommendedName>
        <fullName evidence="5 18">Serine/threonine-protein kinase Tel1</fullName>
        <ecNumber evidence="4 18">2.7.11.1</ecNumber>
    </recommendedName>
</protein>
<dbReference type="Pfam" id="PF00454">
    <property type="entry name" value="PI3_PI4_kinase"/>
    <property type="match status" value="1"/>
</dbReference>
<dbReference type="InterPro" id="IPR036940">
    <property type="entry name" value="PI3/4_kinase_cat_sf"/>
</dbReference>
<evidence type="ECO:0000256" key="2">
    <source>
        <dbReference type="ARBA" id="ARBA00004574"/>
    </source>
</evidence>
<evidence type="ECO:0000256" key="8">
    <source>
        <dbReference type="ARBA" id="ARBA00022679"/>
    </source>
</evidence>
<dbReference type="InterPro" id="IPR003152">
    <property type="entry name" value="FATC_dom"/>
</dbReference>
<evidence type="ECO:0000256" key="13">
    <source>
        <dbReference type="ARBA" id="ARBA00022853"/>
    </source>
</evidence>
<evidence type="ECO:0000256" key="14">
    <source>
        <dbReference type="ARBA" id="ARBA00022895"/>
    </source>
</evidence>
<name>A0A120K255_9SACH</name>
<evidence type="ECO:0000256" key="9">
    <source>
        <dbReference type="ARBA" id="ARBA00022741"/>
    </source>
</evidence>
<dbReference type="GO" id="GO:0006281">
    <property type="term" value="P:DNA repair"/>
    <property type="evidence" value="ECO:0007669"/>
    <property type="project" value="InterPro"/>
</dbReference>
<dbReference type="GO" id="GO:0106310">
    <property type="term" value="F:protein serine kinase activity"/>
    <property type="evidence" value="ECO:0007669"/>
    <property type="project" value="RHEA"/>
</dbReference>
<dbReference type="FunFam" id="3.30.1010.10:FF:000032">
    <property type="entry name" value="Serine/threonine-protein kinase TEL1"/>
    <property type="match status" value="1"/>
</dbReference>
<comment type="subcellular location">
    <subcellularLocation>
        <location evidence="2 18">Chromosome</location>
        <location evidence="2 18">Telomere</location>
    </subcellularLocation>
    <subcellularLocation>
        <location evidence="1 18">Nucleus</location>
    </subcellularLocation>
</comment>
<evidence type="ECO:0000256" key="7">
    <source>
        <dbReference type="ARBA" id="ARBA00022527"/>
    </source>
</evidence>
<dbReference type="PROSITE" id="PS51189">
    <property type="entry name" value="FAT"/>
    <property type="match status" value="1"/>
</dbReference>
<evidence type="ECO:0000256" key="4">
    <source>
        <dbReference type="ARBA" id="ARBA00012513"/>
    </source>
</evidence>
<dbReference type="SMART" id="SM00146">
    <property type="entry name" value="PI3Kc"/>
    <property type="match status" value="1"/>
</dbReference>
<evidence type="ECO:0000256" key="17">
    <source>
        <dbReference type="ARBA" id="ARBA00048679"/>
    </source>
</evidence>
<dbReference type="InterPro" id="IPR044107">
    <property type="entry name" value="PIKKc_ATM"/>
</dbReference>
<accession>A0A120K255</accession>
<comment type="function">
    <text evidence="18">Serine/threonine protein kinase which activates checkpoint signaling upon genotoxic stresses such as ionizing radiation (IR), ultraviolet light (UV), or DNA replication stalling, thereby acting as a DNA damage sensor. Recognizes the substrate consensus sequence [ST]-Q. Phosphorylates histone H2A to form H2AS128ph (gamma-H2A) at sites of DNA damage, involved in the regulation of DNA damage response mechanism. Required for the control of telomere length and genome stability.</text>
</comment>
<dbReference type="Gene3D" id="3.30.1010.10">
    <property type="entry name" value="Phosphatidylinositol 3-kinase Catalytic Subunit, Chain A, domain 4"/>
    <property type="match status" value="1"/>
</dbReference>
<keyword evidence="13 18" id="KW-0156">Chromatin regulator</keyword>
<dbReference type="SMART" id="SM01343">
    <property type="entry name" value="FATC"/>
    <property type="match status" value="1"/>
</dbReference>
<dbReference type="GO" id="GO:0005634">
    <property type="term" value="C:nucleus"/>
    <property type="evidence" value="ECO:0007669"/>
    <property type="project" value="UniProtKB-SubCell"/>
</dbReference>
<feature type="domain" description="FATC" evidence="21">
    <location>
        <begin position="2741"/>
        <end position="2773"/>
    </location>
</feature>
<dbReference type="RefSeq" id="XP_017987459.1">
    <property type="nucleotide sequence ID" value="XM_018131963.1"/>
</dbReference>
<evidence type="ECO:0000256" key="5">
    <source>
        <dbReference type="ARBA" id="ARBA00014619"/>
    </source>
</evidence>
<keyword evidence="12 18" id="KW-0067">ATP-binding</keyword>
<keyword evidence="6 18" id="KW-0158">Chromosome</keyword>
<keyword evidence="23" id="KW-1185">Reference proteome</keyword>
<feature type="domain" description="PI3K/PI4K catalytic" evidence="19">
    <location>
        <begin position="2422"/>
        <end position="2732"/>
    </location>
</feature>
<gene>
    <name evidence="22" type="ORF">AW171_hschr42356</name>
</gene>
<evidence type="ECO:0000256" key="10">
    <source>
        <dbReference type="ARBA" id="ARBA00022763"/>
    </source>
</evidence>
<evidence type="ECO:0000256" key="1">
    <source>
        <dbReference type="ARBA" id="ARBA00004123"/>
    </source>
</evidence>
<evidence type="ECO:0000256" key="15">
    <source>
        <dbReference type="ARBA" id="ARBA00023242"/>
    </source>
</evidence>
<evidence type="ECO:0000256" key="6">
    <source>
        <dbReference type="ARBA" id="ARBA00022454"/>
    </source>
</evidence>
<dbReference type="EC" id="2.7.11.1" evidence="4 18"/>
<dbReference type="InterPro" id="IPR000403">
    <property type="entry name" value="PI3/4_kinase_cat_dom"/>
</dbReference>
<keyword evidence="9 18" id="KW-0547">Nucleotide-binding</keyword>
<organism evidence="22 23">
    <name type="scientific">Eremothecium sinecaudum</name>
    <dbReference type="NCBI Taxonomy" id="45286"/>
    <lineage>
        <taxon>Eukaryota</taxon>
        <taxon>Fungi</taxon>
        <taxon>Dikarya</taxon>
        <taxon>Ascomycota</taxon>
        <taxon>Saccharomycotina</taxon>
        <taxon>Saccharomycetes</taxon>
        <taxon>Saccharomycetales</taxon>
        <taxon>Saccharomycetaceae</taxon>
        <taxon>Eremothecium</taxon>
    </lineage>
</organism>
<dbReference type="GO" id="GO:0000781">
    <property type="term" value="C:chromosome, telomeric region"/>
    <property type="evidence" value="ECO:0007669"/>
    <property type="project" value="UniProtKB-SubCell"/>
</dbReference>
<dbReference type="GO" id="GO:0035556">
    <property type="term" value="P:intracellular signal transduction"/>
    <property type="evidence" value="ECO:0007669"/>
    <property type="project" value="UniProtKB-ARBA"/>
</dbReference>
<evidence type="ECO:0000313" key="22">
    <source>
        <dbReference type="EMBL" id="AMD20463.1"/>
    </source>
</evidence>
<evidence type="ECO:0000259" key="21">
    <source>
        <dbReference type="PROSITE" id="PS51190"/>
    </source>
</evidence>
<keyword evidence="8 18" id="KW-0808">Transferase</keyword>
<comment type="catalytic activity">
    <reaction evidence="16 18">
        <text>L-threonyl-[protein] + ATP = O-phospho-L-threonyl-[protein] + ADP + H(+)</text>
        <dbReference type="Rhea" id="RHEA:46608"/>
        <dbReference type="Rhea" id="RHEA-COMP:11060"/>
        <dbReference type="Rhea" id="RHEA-COMP:11605"/>
        <dbReference type="ChEBI" id="CHEBI:15378"/>
        <dbReference type="ChEBI" id="CHEBI:30013"/>
        <dbReference type="ChEBI" id="CHEBI:30616"/>
        <dbReference type="ChEBI" id="CHEBI:61977"/>
        <dbReference type="ChEBI" id="CHEBI:456216"/>
        <dbReference type="EC" id="2.7.11.1"/>
    </reaction>
</comment>
<dbReference type="GO" id="GO:0005524">
    <property type="term" value="F:ATP binding"/>
    <property type="evidence" value="ECO:0007669"/>
    <property type="project" value="UniProtKB-KW"/>
</dbReference>
<dbReference type="PROSITE" id="PS00915">
    <property type="entry name" value="PI3_4_KINASE_1"/>
    <property type="match status" value="1"/>
</dbReference>
<dbReference type="GeneID" id="28723709"/>
<dbReference type="STRING" id="45286.A0A120K255"/>
<dbReference type="PROSITE" id="PS00916">
    <property type="entry name" value="PI3_4_KINASE_2"/>
    <property type="match status" value="1"/>
</dbReference>
<evidence type="ECO:0000256" key="18">
    <source>
        <dbReference type="RuleBase" id="RU365027"/>
    </source>
</evidence>
<keyword evidence="15 18" id="KW-0539">Nucleus</keyword>
<dbReference type="SUPFAM" id="SSF56112">
    <property type="entry name" value="Protein kinase-like (PK-like)"/>
    <property type="match status" value="1"/>
</dbReference>
<keyword evidence="11 18" id="KW-0418">Kinase</keyword>
<dbReference type="CDD" id="cd05171">
    <property type="entry name" value="PIKKc_ATM"/>
    <property type="match status" value="1"/>
</dbReference>
<dbReference type="Proteomes" id="UP000243052">
    <property type="component" value="Chromosome iv"/>
</dbReference>
<dbReference type="GO" id="GO:0004674">
    <property type="term" value="F:protein serine/threonine kinase activity"/>
    <property type="evidence" value="ECO:0007669"/>
    <property type="project" value="UniProtKB-KW"/>
</dbReference>
<dbReference type="SMART" id="SM01342">
    <property type="entry name" value="TAN"/>
    <property type="match status" value="1"/>
</dbReference>
<dbReference type="InterPro" id="IPR038980">
    <property type="entry name" value="ATM_plant"/>
</dbReference>
<evidence type="ECO:0000313" key="23">
    <source>
        <dbReference type="Proteomes" id="UP000243052"/>
    </source>
</evidence>
<dbReference type="PANTHER" id="PTHR37079">
    <property type="entry name" value="SERINE/THREONINE-PROTEIN KINASE ATM"/>
    <property type="match status" value="1"/>
</dbReference>
<proteinExistence type="inferred from homology"/>
<dbReference type="Gene3D" id="1.10.1070.11">
    <property type="entry name" value="Phosphatidylinositol 3-/4-kinase, catalytic domain"/>
    <property type="match status" value="1"/>
</dbReference>
<dbReference type="Pfam" id="PF11640">
    <property type="entry name" value="TAN"/>
    <property type="match status" value="1"/>
</dbReference>
<comment type="similarity">
    <text evidence="3 18">Belongs to the PI3/PI4-kinase family. ATM subfamily.</text>
</comment>
<dbReference type="InterPro" id="IPR014009">
    <property type="entry name" value="PIK_FAT"/>
</dbReference>
<evidence type="ECO:0000259" key="20">
    <source>
        <dbReference type="PROSITE" id="PS51189"/>
    </source>
</evidence>
<keyword evidence="7 18" id="KW-0723">Serine/threonine-protein kinase</keyword>
<comment type="catalytic activity">
    <reaction evidence="17">
        <text>L-seryl-[protein] + ATP = O-phospho-L-seryl-[protein] + ADP + H(+)</text>
        <dbReference type="Rhea" id="RHEA:17989"/>
        <dbReference type="Rhea" id="RHEA-COMP:9863"/>
        <dbReference type="Rhea" id="RHEA-COMP:11604"/>
        <dbReference type="ChEBI" id="CHEBI:15378"/>
        <dbReference type="ChEBI" id="CHEBI:29999"/>
        <dbReference type="ChEBI" id="CHEBI:30616"/>
        <dbReference type="ChEBI" id="CHEBI:83421"/>
        <dbReference type="ChEBI" id="CHEBI:456216"/>
        <dbReference type="EC" id="2.7.11.1"/>
    </reaction>
</comment>
<dbReference type="GO" id="GO:0006325">
    <property type="term" value="P:chromatin organization"/>
    <property type="evidence" value="ECO:0007669"/>
    <property type="project" value="UniProtKB-KW"/>
</dbReference>
<evidence type="ECO:0000256" key="11">
    <source>
        <dbReference type="ARBA" id="ARBA00022777"/>
    </source>
</evidence>
<dbReference type="Pfam" id="PF02260">
    <property type="entry name" value="FATC"/>
    <property type="match status" value="1"/>
</dbReference>
<evidence type="ECO:0000256" key="16">
    <source>
        <dbReference type="ARBA" id="ARBA00047899"/>
    </source>
</evidence>
<dbReference type="InterPro" id="IPR018936">
    <property type="entry name" value="PI3/4_kinase_CS"/>
</dbReference>
<feature type="domain" description="FAT" evidence="20">
    <location>
        <begin position="1718"/>
        <end position="2313"/>
    </location>
</feature>
<sequence>MESNVRAILDLLSSTKVKERSQAFDELTAIIKENPTSLSNKAISEVIHVLIGSLHNERTKYEQLCSKHHEQSSKLSAVETRLNAVACLLRLLIENTCHRVKRKQIKTILDEIPILLVHTGTKKLIQPVSQPLTAVLRLVCESDPFVLKFEVDQWKLLTRNISGYIIQHLDLLPNDKAITNLTEALVALIQIDTIGFKDMCAETVKVPLKYFDVVDKETTKTRYMLQLCNLLIQKGHLVQFRAVSYLIERVIKHLLAFTFPSGDSIHEEISVFTIFASELIYHNVPLKVGDLETRRITDDSSRKQLFQQFLRHQLDSYRSNKLSLKDIEYRDLEDKILWYQLDDFQLSASGTRLEWLHLFGTSKFLISYYRLLANSSPSRSDMREIKRRKIADSFENILLDSSNIAAFVTNCISSDNGHIQLTGLQLAAVVTALHDFPYHELLELKETIINNFSKISIIGWCCLAMIPMLSQKDVSFSIDEVLTLIKLALPLIKSVDTCSVGCILLARLLKYEDRKFTNKALLQQIHDVYELSTLIGPNVMSNESYLFWQYIYYYGISFKGRTGNSGVDCIISWIVSKWDQLSPANSSQDSFPEFISWLAGCPPSEYSLRPKQFPSVSKYYFEWNYFACERQYLLNVLPLAKVGRSSSRSIPLAKVTDGQLSDVFYKIQHQIENSSDVGDKYGWICFAVLIIENIKGSSHLAEHLKDFKSTIAVAVSSLDIQNMKDLSCVINMTYEFTTCPAIKFALNNFDIYKLLNLYTELQPQEFLVGSINDDFLNSKKANRMVYPSNHLHGFNDTFQICQVVKFIITVIDPHADGAYFNEVIDFYEMVMRRSSIDTVFQSSLTLISYLKIVNRSNIQSAKLISLTEFIGSTFLNADFNTSTISMTYLALYLESISDIWTDKNKESSLNADCNDILDWLYSRLQDVSFSGCEAILAITNLTLQLLKGNHSKGVLNCGKQDLFHILTTCLGKIPLFYLGKVVEKLKTYIIKLGLRNQNIIFTEIMGLFDTPQENGETAAFYSLVLANLGSISHMHLSNAITHLLPHLVYDVVNHYADSFMEIVIRAHKLNNSQELFHVCRFDILNNWCINSAGQNGFMTNIWNFGLFKFKDMEYFVSLYRDELMAFYFSKISPYNYLRTLLGFSDGKVPPLLERSLRYAIPLAYMEGGIGDSIFDICADQWSQSKTINIIRSQNILIFDELLQFCDTCEFENVLKSLKKVFPNSRALYKMENYYPKLRPRFQPHCSITSILRVAKTRLSMDNYSKHELRFLLTKNLLNLQNSTILDDTCHILRKITIILVLFESELSHCPHVNEVLTVITDYLDAECFSDEIFLIIGSFIDYSPEIESIEHILVAVFAKLLSQPNIREGLGYSNFMDDIKTILSVYSEKMMYSKWWSICIEILTNSGGNINLDLYLDDSLLDTKDFKIRNIKLFSEILSFLPDFRCFPNDFKTKETVVKNLIKNASIDNSLSANFLLWKGHYIGCCQQNDYISLGRYSSDSATEICTATYIKCYGTIDNIFTVIMNLQSSGNPMQKYVTECILSTFLYNKDSLVNFLTDPSPIYKNLSSEFLPLTPFAFSLLFDIPIPKHNLNSLTIMVFSSAVHSYVSWISEICVLLLNLLDIYLPGLKIVGVLIEQIPTSAEQLITHLVLLIMYCDPKVGTELLSHFLLNINLLNNKLDSELKIKCILRLFLLVRSFHRMGYKEFQNIYSTLNLCDIYKIATTVGEYKTAVLIFEEFHISSSNQLDLDTMKQIYTQLNDIDFIYGIPTMVSLSSAINLMHQTSAPAWRVFAFNNAIFDLEYKKGNISNENLTELIHSASSNGFNGLAYALQGNASTDVSKDAYSWCINLNKWDLQLPAGHDCREKSVYSVLKQVAQNRTSLQETFNKSILDIVGKTTSSGNIDDYIKSLSDVITLHRIYTNNEDDLIGLIHARDRRMLQQAEFSDCSLDIKMRQVFLVQLISKYDKALIDRRQVYLQFQNICELAHLSELARKASDFQESLTAVLALENHVESLPEFSDFRNYDLLKTLAKRLSRLQAAKVLWFQNENSISTLMLKDLLQVPINSASLSRIPFRQLRVSDLDIKAQLVEWMSCSRQEVPERILDAYITDSNDELKKLEDRGKQCSIVHMFGEFCCTQAKQYSSSDEMQILAKRLNKNKDGLSSLSQIYHNKKLPERERKEAKRHYARLITRDEQESETYERLKAQKELFVTNALHFYAQTLQLGDEYDGEVVDKFCGLWFEYANDNSVNEKIASDISLIPSYKLLPWINQMASKLANEKLLFQDTLQTTMARILYKLPYESLYALIGVTLETGHDSSRDPVTASRISAAERVLTLAGKLDEGKFYSDYIHPIKEFCQMSLKLAHHEFAKNTRMLHLENLKAGSYWLHTLILRKLPLPTVQVNISSSLDGRKSRPYITKVESRVNISSSGLSMPKIVSLIMSDGKKYKILLKAGDDDLRQDAIMEQVFKQVNKLLLSNRNTRKCKLRVRTYEVIPLGPRAGIIEFAQNSRSLHEVLTELHKYDKLSFDQARKAMKAVQGKTKHERLSVYLKITESIKPKLSNFFFNNFLNPEEWLIAKTTYTKGVVTTSIVGYILGLGDRHLNNILLDKFTGEPIHIDLGVAFDQGKLLPIPELVPFRLTRDIIDGFGVTGVEGVFRKNCERVYGVLRQEHERMMSVLNILKWDPLYSWRMTPLRKRRLQNYASGEDSAANSLALNFSYDNENDESIRALKGVHDKLKGNNLSVEATVRELIQHATDVNNLAIIFMGWSPFY</sequence>
<dbReference type="PROSITE" id="PS50290">
    <property type="entry name" value="PI3_4_KINASE_3"/>
    <property type="match status" value="1"/>
</dbReference>
<keyword evidence="10 18" id="KW-0227">DNA damage</keyword>
<evidence type="ECO:0000256" key="12">
    <source>
        <dbReference type="ARBA" id="ARBA00022840"/>
    </source>
</evidence>
<evidence type="ECO:0000256" key="3">
    <source>
        <dbReference type="ARBA" id="ARBA00010769"/>
    </source>
</evidence>
<dbReference type="PANTHER" id="PTHR37079:SF4">
    <property type="entry name" value="SERINE_THREONINE-PROTEIN KINASE ATM"/>
    <property type="match status" value="1"/>
</dbReference>
<dbReference type="EMBL" id="CP014244">
    <property type="protein sequence ID" value="AMD20463.1"/>
    <property type="molecule type" value="Genomic_DNA"/>
</dbReference>